<dbReference type="CDD" id="cd00201">
    <property type="entry name" value="WW"/>
    <property type="match status" value="1"/>
</dbReference>
<dbReference type="InterPro" id="IPR002713">
    <property type="entry name" value="FF_domain"/>
</dbReference>
<dbReference type="InParanoid" id="A8Q648"/>
<evidence type="ECO:0000256" key="2">
    <source>
        <dbReference type="ARBA" id="ARBA00022664"/>
    </source>
</evidence>
<keyword evidence="4" id="KW-0508">mRNA splicing</keyword>
<feature type="region of interest" description="Disordered" evidence="6">
    <location>
        <begin position="534"/>
        <end position="575"/>
    </location>
</feature>
<dbReference type="FunCoup" id="A8Q648">
    <property type="interactions" value="668"/>
</dbReference>
<dbReference type="EMBL" id="AAYY01000010">
    <property type="protein sequence ID" value="EDP42652.1"/>
    <property type="molecule type" value="Genomic_DNA"/>
</dbReference>
<evidence type="ECO:0000256" key="6">
    <source>
        <dbReference type="SAM" id="MobiDB-lite"/>
    </source>
</evidence>
<evidence type="ECO:0000313" key="9">
    <source>
        <dbReference type="EMBL" id="EDP42652.1"/>
    </source>
</evidence>
<feature type="compositionally biased region" description="Polar residues" evidence="6">
    <location>
        <begin position="95"/>
        <end position="105"/>
    </location>
</feature>
<feature type="domain" description="FF" evidence="8">
    <location>
        <begin position="112"/>
        <end position="169"/>
    </location>
</feature>
<dbReference type="GO" id="GO:0045292">
    <property type="term" value="P:mRNA cis splicing, via spliceosome"/>
    <property type="evidence" value="ECO:0007669"/>
    <property type="project" value="InterPro"/>
</dbReference>
<dbReference type="InterPro" id="IPR039726">
    <property type="entry name" value="Prp40-like"/>
</dbReference>
<feature type="domain" description="FF" evidence="8">
    <location>
        <begin position="327"/>
        <end position="389"/>
    </location>
</feature>
<dbReference type="InterPro" id="IPR001202">
    <property type="entry name" value="WW_dom"/>
</dbReference>
<dbReference type="Gene3D" id="2.20.70.10">
    <property type="match status" value="1"/>
</dbReference>
<organism evidence="9 10">
    <name type="scientific">Malassezia globosa (strain ATCC MYA-4612 / CBS 7966)</name>
    <name type="common">Dandruff-associated fungus</name>
    <dbReference type="NCBI Taxonomy" id="425265"/>
    <lineage>
        <taxon>Eukaryota</taxon>
        <taxon>Fungi</taxon>
        <taxon>Dikarya</taxon>
        <taxon>Basidiomycota</taxon>
        <taxon>Ustilaginomycotina</taxon>
        <taxon>Malasseziomycetes</taxon>
        <taxon>Malasseziales</taxon>
        <taxon>Malasseziaceae</taxon>
        <taxon>Malassezia</taxon>
    </lineage>
</organism>
<evidence type="ECO:0000259" key="7">
    <source>
        <dbReference type="PROSITE" id="PS50020"/>
    </source>
</evidence>
<dbReference type="PROSITE" id="PS50020">
    <property type="entry name" value="WW_DOMAIN_2"/>
    <property type="match status" value="1"/>
</dbReference>
<evidence type="ECO:0000256" key="5">
    <source>
        <dbReference type="ARBA" id="ARBA00023242"/>
    </source>
</evidence>
<comment type="subcellular location">
    <subcellularLocation>
        <location evidence="1">Nucleus</location>
    </subcellularLocation>
</comment>
<evidence type="ECO:0000313" key="10">
    <source>
        <dbReference type="Proteomes" id="UP000008837"/>
    </source>
</evidence>
<dbReference type="GO" id="GO:0003723">
    <property type="term" value="F:RNA binding"/>
    <property type="evidence" value="ECO:0007669"/>
    <property type="project" value="TreeGrafter"/>
</dbReference>
<dbReference type="SMART" id="SM00456">
    <property type="entry name" value="WW"/>
    <property type="match status" value="1"/>
</dbReference>
<feature type="region of interest" description="Disordered" evidence="6">
    <location>
        <begin position="1"/>
        <end position="24"/>
    </location>
</feature>
<dbReference type="Pfam" id="PF01846">
    <property type="entry name" value="FF"/>
    <property type="match status" value="2"/>
</dbReference>
<accession>A8Q648</accession>
<dbReference type="PROSITE" id="PS51676">
    <property type="entry name" value="FF"/>
    <property type="match status" value="2"/>
</dbReference>
<dbReference type="InterPro" id="IPR036517">
    <property type="entry name" value="FF_domain_sf"/>
</dbReference>
<dbReference type="GO" id="GO:0005685">
    <property type="term" value="C:U1 snRNP"/>
    <property type="evidence" value="ECO:0007669"/>
    <property type="project" value="TreeGrafter"/>
</dbReference>
<dbReference type="KEGG" id="mgl:MGL_2852"/>
<dbReference type="GO" id="GO:0071004">
    <property type="term" value="C:U2-type prespliceosome"/>
    <property type="evidence" value="ECO:0007669"/>
    <property type="project" value="TreeGrafter"/>
</dbReference>
<dbReference type="RefSeq" id="XP_001729866.1">
    <property type="nucleotide sequence ID" value="XM_001729814.1"/>
</dbReference>
<dbReference type="FunFam" id="1.10.10.440:FF:000013">
    <property type="entry name" value="pre-mRNA-processing protein 40A isoform X1"/>
    <property type="match status" value="1"/>
</dbReference>
<dbReference type="SUPFAM" id="SSF81698">
    <property type="entry name" value="FF domain"/>
    <property type="match status" value="3"/>
</dbReference>
<dbReference type="GeneID" id="5854173"/>
<sequence length="588" mass="66901">MDSTPWREYKSGERSYYVNKETKQSTWTIPADLQAYLSTIPDDPPPAVPARSSASPHAHASPAGSATPPTNTSTGASATASDAVTDALGPGTAAPRSSTNSSVSARNLSPVYATHEEAEAAFMSMLQRKNVGPTSTWEQTLREIITDPLYKALRTLAERKAVFHKYVDDQKAQEAARREEKAAELRPKVTSALQQELGGLKPYASFATFRKKLSPHALWAEIDDEQQAHAIYEAIHREVQEKENARLEAIRAQNRTNWLALLTTMELRPTSRWHDVYRAICDSDTYRQSPQLQTMLFTDQLAVFEEHMAKVEAEERERLWGHAHSRRDRQARDAFRALLQDSVDKGTLHARSTWASYFPSIRDDERLKAMTQTASGSSAQDLFYDVLDTLERDFAVHRRTVQAHMRANNIHVTSTTDSDAWHNAFRSADAPDSIRMLPDHMLRALFDECVYQSERDARDARRRTERRLRHHADDLRYAFKHMEPPLDIEASFDDILPRIRTLPEYDVLARAGEDGLDTARSAWDRFVRRQSEKLADAMNTPGRSRTDYTDLDDSGGADEHRKRKEHLRSDDVTAVDPRAVRRRTEYDI</sequence>
<dbReference type="OrthoDB" id="187617at2759"/>
<dbReference type="VEuPathDB" id="FungiDB:MGL_2852"/>
<feature type="compositionally biased region" description="Basic and acidic residues" evidence="6">
    <location>
        <begin position="1"/>
        <end position="13"/>
    </location>
</feature>
<evidence type="ECO:0000256" key="1">
    <source>
        <dbReference type="ARBA" id="ARBA00004123"/>
    </source>
</evidence>
<name>A8Q648_MALGO</name>
<gene>
    <name evidence="9" type="ORF">MGL_2852</name>
</gene>
<evidence type="ECO:0008006" key="11">
    <source>
        <dbReference type="Google" id="ProtNLM"/>
    </source>
</evidence>
<dbReference type="AlphaFoldDB" id="A8Q648"/>
<dbReference type="PANTHER" id="PTHR11864">
    <property type="entry name" value="PRE-MRNA-PROCESSING PROTEIN PRP40"/>
    <property type="match status" value="1"/>
</dbReference>
<keyword evidence="3" id="KW-0677">Repeat</keyword>
<dbReference type="PANTHER" id="PTHR11864:SF0">
    <property type="entry name" value="PRP40 PRE-MRNA PROCESSING FACTOR 40 HOMOLOG A (YEAST)"/>
    <property type="match status" value="1"/>
</dbReference>
<dbReference type="OMA" id="NEPIYKH"/>
<feature type="region of interest" description="Disordered" evidence="6">
    <location>
        <begin position="37"/>
        <end position="105"/>
    </location>
</feature>
<dbReference type="STRING" id="425265.A8Q648"/>
<feature type="domain" description="WW" evidence="7">
    <location>
        <begin position="1"/>
        <end position="32"/>
    </location>
</feature>
<evidence type="ECO:0000256" key="4">
    <source>
        <dbReference type="ARBA" id="ARBA00023187"/>
    </source>
</evidence>
<protein>
    <recommendedName>
        <fullName evidence="11">WW domain-containing protein</fullName>
    </recommendedName>
</protein>
<keyword evidence="2" id="KW-0507">mRNA processing</keyword>
<dbReference type="SMART" id="SM00441">
    <property type="entry name" value="FF"/>
    <property type="match status" value="3"/>
</dbReference>
<dbReference type="Proteomes" id="UP000008837">
    <property type="component" value="Unassembled WGS sequence"/>
</dbReference>
<proteinExistence type="predicted"/>
<evidence type="ECO:0000259" key="8">
    <source>
        <dbReference type="PROSITE" id="PS51676"/>
    </source>
</evidence>
<evidence type="ECO:0000256" key="3">
    <source>
        <dbReference type="ARBA" id="ARBA00022737"/>
    </source>
</evidence>
<keyword evidence="10" id="KW-1185">Reference proteome</keyword>
<reference evidence="9 10" key="1">
    <citation type="journal article" date="2007" name="Proc. Natl. Acad. Sci. U.S.A.">
        <title>Dandruff-associated Malassezia genomes reveal convergent and divergent virulence traits shared with plant and human fungal pathogens.</title>
        <authorList>
            <person name="Xu J."/>
            <person name="Saunders C.W."/>
            <person name="Hu P."/>
            <person name="Grant R.A."/>
            <person name="Boekhout T."/>
            <person name="Kuramae E.E."/>
            <person name="Kronstad J.W."/>
            <person name="Deangelis Y.M."/>
            <person name="Reeder N.L."/>
            <person name="Johnstone K.R."/>
            <person name="Leland M."/>
            <person name="Fieno A.M."/>
            <person name="Begley W.M."/>
            <person name="Sun Y."/>
            <person name="Lacey M.P."/>
            <person name="Chaudhary T."/>
            <person name="Keough T."/>
            <person name="Chu L."/>
            <person name="Sears R."/>
            <person name="Yuan B."/>
            <person name="Dawson T.L.Jr."/>
        </authorList>
    </citation>
    <scope>NUCLEOTIDE SEQUENCE [LARGE SCALE GENOMIC DNA]</scope>
    <source>
        <strain evidence="10">ATCC MYA-4612 / CBS 7966</strain>
    </source>
</reference>
<comment type="caution">
    <text evidence="9">The sequence shown here is derived from an EMBL/GenBank/DDBJ whole genome shotgun (WGS) entry which is preliminary data.</text>
</comment>
<dbReference type="SUPFAM" id="SSF51045">
    <property type="entry name" value="WW domain"/>
    <property type="match status" value="1"/>
</dbReference>
<keyword evidence="5" id="KW-0539">Nucleus</keyword>
<dbReference type="Gene3D" id="1.10.10.440">
    <property type="entry name" value="FF domain"/>
    <property type="match status" value="3"/>
</dbReference>
<dbReference type="PROSITE" id="PS01159">
    <property type="entry name" value="WW_DOMAIN_1"/>
    <property type="match status" value="1"/>
</dbReference>
<dbReference type="InterPro" id="IPR036020">
    <property type="entry name" value="WW_dom_sf"/>
</dbReference>
<feature type="compositionally biased region" description="Low complexity" evidence="6">
    <location>
        <begin position="49"/>
        <end position="87"/>
    </location>
</feature>